<proteinExistence type="predicted"/>
<feature type="transmembrane region" description="Helical" evidence="1">
    <location>
        <begin position="146"/>
        <end position="166"/>
    </location>
</feature>
<evidence type="ECO:0000313" key="2">
    <source>
        <dbReference type="EMBL" id="TVX97154.1"/>
    </source>
</evidence>
<dbReference type="OrthoDB" id="9804829at2"/>
<comment type="caution">
    <text evidence="2">The sequence shown here is derived from an EMBL/GenBank/DDBJ whole genome shotgun (WGS) entry which is preliminary data.</text>
</comment>
<gene>
    <name evidence="2" type="ORF">FPZ45_19605</name>
</gene>
<dbReference type="EMBL" id="VNJJ01000013">
    <property type="protein sequence ID" value="TVX97154.1"/>
    <property type="molecule type" value="Genomic_DNA"/>
</dbReference>
<organism evidence="2 3">
    <name type="scientific">Cohnella terricola</name>
    <dbReference type="NCBI Taxonomy" id="1289167"/>
    <lineage>
        <taxon>Bacteria</taxon>
        <taxon>Bacillati</taxon>
        <taxon>Bacillota</taxon>
        <taxon>Bacilli</taxon>
        <taxon>Bacillales</taxon>
        <taxon>Paenibacillaceae</taxon>
        <taxon>Cohnella</taxon>
    </lineage>
</organism>
<keyword evidence="1" id="KW-0812">Transmembrane</keyword>
<evidence type="ECO:0000256" key="1">
    <source>
        <dbReference type="SAM" id="Phobius"/>
    </source>
</evidence>
<accession>A0A559JB93</accession>
<dbReference type="RefSeq" id="WP_144705624.1">
    <property type="nucleotide sequence ID" value="NZ_VNJJ01000013.1"/>
</dbReference>
<dbReference type="SUPFAM" id="SSF103473">
    <property type="entry name" value="MFS general substrate transporter"/>
    <property type="match status" value="1"/>
</dbReference>
<evidence type="ECO:0000313" key="3">
    <source>
        <dbReference type="Proteomes" id="UP000316330"/>
    </source>
</evidence>
<protein>
    <submittedName>
        <fullName evidence="2">DUF1700 domain-containing protein</fullName>
    </submittedName>
</protein>
<keyword evidence="1" id="KW-1133">Transmembrane helix</keyword>
<reference evidence="2 3" key="1">
    <citation type="submission" date="2019-07" db="EMBL/GenBank/DDBJ databases">
        <authorList>
            <person name="Kim J."/>
        </authorList>
    </citation>
    <scope>NUCLEOTIDE SEQUENCE [LARGE SCALE GENOMIC DNA]</scope>
    <source>
        <strain evidence="2 3">G13</strain>
    </source>
</reference>
<keyword evidence="1" id="KW-0472">Membrane</keyword>
<keyword evidence="3" id="KW-1185">Reference proteome</keyword>
<dbReference type="InterPro" id="IPR036259">
    <property type="entry name" value="MFS_trans_sf"/>
</dbReference>
<feature type="transmembrane region" description="Helical" evidence="1">
    <location>
        <begin position="114"/>
        <end position="134"/>
    </location>
</feature>
<dbReference type="Proteomes" id="UP000316330">
    <property type="component" value="Unassembled WGS sequence"/>
</dbReference>
<dbReference type="AlphaFoldDB" id="A0A559JB93"/>
<feature type="transmembrane region" description="Helical" evidence="1">
    <location>
        <begin position="88"/>
        <end position="108"/>
    </location>
</feature>
<sequence length="189" mass="21145">MNRLEFMDKIKNDLEPLPENERNELLRRCEECFESGLRQGKTEEEIAWELSVPRETPQEIYRGSSSPLPAPPWGPPPAAKPVTDTPRFIGVGIMLFFLNVLIAIPVFASLWAALISLWTGAVATLLSPVMAYLEKTLYGDFTTAKLFMALGMVGVGMLLAGLAWLLSKWLLLATKSYAIWNFKTLKGRN</sequence>
<name>A0A559JB93_9BACL</name>